<dbReference type="Proteomes" id="UP000603912">
    <property type="component" value="Unassembled WGS sequence"/>
</dbReference>
<dbReference type="Pfam" id="PF03054">
    <property type="entry name" value="tRNA_Me_trans"/>
    <property type="match status" value="1"/>
</dbReference>
<dbReference type="InterPro" id="IPR046884">
    <property type="entry name" value="MnmA-like_central"/>
</dbReference>
<evidence type="ECO:0000256" key="1">
    <source>
        <dbReference type="ARBA" id="ARBA00022555"/>
    </source>
</evidence>
<dbReference type="GO" id="GO:0000049">
    <property type="term" value="F:tRNA binding"/>
    <property type="evidence" value="ECO:0007669"/>
    <property type="project" value="UniProtKB-KW"/>
</dbReference>
<dbReference type="InterPro" id="IPR023382">
    <property type="entry name" value="MnmA-like_central_sf"/>
</dbReference>
<protein>
    <recommendedName>
        <fullName evidence="9">tRNA-specific 2-thiouridylase MnmA</fullName>
        <ecNumber evidence="9">2.8.1.13</ecNumber>
    </recommendedName>
</protein>
<dbReference type="NCBIfam" id="TIGR00420">
    <property type="entry name" value="trmU"/>
    <property type="match status" value="1"/>
</dbReference>
<dbReference type="Pfam" id="PF20259">
    <property type="entry name" value="tRNA_Me_trans_M"/>
    <property type="match status" value="1"/>
</dbReference>
<dbReference type="Gene3D" id="3.40.50.620">
    <property type="entry name" value="HUPs"/>
    <property type="match status" value="1"/>
</dbReference>
<keyword evidence="6 9" id="KW-0694">RNA-binding</keyword>
<keyword evidence="7 9" id="KW-1015">Disulfide bond</keyword>
<comment type="function">
    <text evidence="9">Catalyzes the 2-thiolation of uridine at the wobble position (U34) of tRNA, leading to the formation of s(2)U34.</text>
</comment>
<evidence type="ECO:0000256" key="5">
    <source>
        <dbReference type="ARBA" id="ARBA00022840"/>
    </source>
</evidence>
<dbReference type="PANTHER" id="PTHR11933:SF5">
    <property type="entry name" value="MITOCHONDRIAL TRNA-SPECIFIC 2-THIOURIDYLASE 1"/>
    <property type="match status" value="1"/>
</dbReference>
<feature type="active site" description="Cysteine persulfide intermediate" evidence="9">
    <location>
        <position position="210"/>
    </location>
</feature>
<gene>
    <name evidence="9 12" type="primary">mnmA</name>
    <name evidence="12" type="ORF">GCM10007036_38560</name>
</gene>
<evidence type="ECO:0000256" key="3">
    <source>
        <dbReference type="ARBA" id="ARBA00022694"/>
    </source>
</evidence>
<evidence type="ECO:0000259" key="10">
    <source>
        <dbReference type="Pfam" id="PF20258"/>
    </source>
</evidence>
<dbReference type="SUPFAM" id="SSF52402">
    <property type="entry name" value="Adenine nucleotide alpha hydrolases-like"/>
    <property type="match status" value="1"/>
</dbReference>
<reference evidence="12" key="1">
    <citation type="journal article" date="2014" name="Int. J. Syst. Evol. Microbiol.">
        <title>Complete genome sequence of Corynebacterium casei LMG S-19264T (=DSM 44701T), isolated from a smear-ripened cheese.</title>
        <authorList>
            <consortium name="US DOE Joint Genome Institute (JGI-PGF)"/>
            <person name="Walter F."/>
            <person name="Albersmeier A."/>
            <person name="Kalinowski J."/>
            <person name="Ruckert C."/>
        </authorList>
    </citation>
    <scope>NUCLEOTIDE SEQUENCE</scope>
    <source>
        <strain evidence="12">CGMCC 1.12214</strain>
    </source>
</reference>
<dbReference type="GO" id="GO:0005524">
    <property type="term" value="F:ATP binding"/>
    <property type="evidence" value="ECO:0007669"/>
    <property type="project" value="UniProtKB-KW"/>
</dbReference>
<keyword evidence="2 9" id="KW-0808">Transferase</keyword>
<organism evidence="12 13">
    <name type="scientific">Alsobacter metallidurans</name>
    <dbReference type="NCBI Taxonomy" id="340221"/>
    <lineage>
        <taxon>Bacteria</taxon>
        <taxon>Pseudomonadati</taxon>
        <taxon>Pseudomonadota</taxon>
        <taxon>Alphaproteobacteria</taxon>
        <taxon>Hyphomicrobiales</taxon>
        <taxon>Alsobacteraceae</taxon>
        <taxon>Alsobacter</taxon>
    </lineage>
</organism>
<name>A0A917I9T2_9HYPH</name>
<dbReference type="CDD" id="cd01998">
    <property type="entry name" value="MnmA_TRMU-like"/>
    <property type="match status" value="1"/>
</dbReference>
<dbReference type="Gene3D" id="2.30.30.280">
    <property type="entry name" value="Adenine nucleotide alpha hydrolases-like domains"/>
    <property type="match status" value="1"/>
</dbReference>
<evidence type="ECO:0000256" key="4">
    <source>
        <dbReference type="ARBA" id="ARBA00022741"/>
    </source>
</evidence>
<evidence type="ECO:0000259" key="11">
    <source>
        <dbReference type="Pfam" id="PF20259"/>
    </source>
</evidence>
<dbReference type="Pfam" id="PF20258">
    <property type="entry name" value="tRNA_Me_trans_C"/>
    <property type="match status" value="1"/>
</dbReference>
<comment type="similarity">
    <text evidence="9">Belongs to the MnmA/TRMU family.</text>
</comment>
<dbReference type="GO" id="GO:0002143">
    <property type="term" value="P:tRNA wobble position uridine thiolation"/>
    <property type="evidence" value="ECO:0007669"/>
    <property type="project" value="TreeGrafter"/>
</dbReference>
<dbReference type="EMBL" id="BMES01000002">
    <property type="protein sequence ID" value="GGH28972.1"/>
    <property type="molecule type" value="Genomic_DNA"/>
</dbReference>
<evidence type="ECO:0000256" key="9">
    <source>
        <dbReference type="HAMAP-Rule" id="MF_00144"/>
    </source>
</evidence>
<feature type="site" description="Interaction with tRNA" evidence="9">
    <location>
        <position position="138"/>
    </location>
</feature>
<dbReference type="NCBIfam" id="NF001138">
    <property type="entry name" value="PRK00143.1"/>
    <property type="match status" value="1"/>
</dbReference>
<feature type="binding site" evidence="9">
    <location>
        <begin position="19"/>
        <end position="26"/>
    </location>
    <ligand>
        <name>ATP</name>
        <dbReference type="ChEBI" id="CHEBI:30616"/>
    </ligand>
</feature>
<proteinExistence type="inferred from homology"/>
<dbReference type="GO" id="GO:0005737">
    <property type="term" value="C:cytoplasm"/>
    <property type="evidence" value="ECO:0007669"/>
    <property type="project" value="UniProtKB-SubCell"/>
</dbReference>
<dbReference type="RefSeq" id="WP_188519298.1">
    <property type="nucleotide sequence ID" value="NZ_BMES01000002.1"/>
</dbReference>
<feature type="active site" description="Nucleophile" evidence="9">
    <location>
        <position position="113"/>
    </location>
</feature>
<comment type="caution">
    <text evidence="9">Lacks conserved residue(s) required for the propagation of feature annotation.</text>
</comment>
<dbReference type="AlphaFoldDB" id="A0A917I9T2"/>
<evidence type="ECO:0000256" key="6">
    <source>
        <dbReference type="ARBA" id="ARBA00022884"/>
    </source>
</evidence>
<dbReference type="Gene3D" id="2.40.30.10">
    <property type="entry name" value="Translation factors"/>
    <property type="match status" value="1"/>
</dbReference>
<keyword evidence="3 9" id="KW-0819">tRNA processing</keyword>
<evidence type="ECO:0000256" key="2">
    <source>
        <dbReference type="ARBA" id="ARBA00022679"/>
    </source>
</evidence>
<reference evidence="12" key="2">
    <citation type="submission" date="2020-09" db="EMBL/GenBank/DDBJ databases">
        <authorList>
            <person name="Sun Q."/>
            <person name="Zhou Y."/>
        </authorList>
    </citation>
    <scope>NUCLEOTIDE SEQUENCE</scope>
    <source>
        <strain evidence="12">CGMCC 1.12214</strain>
    </source>
</reference>
<dbReference type="HAMAP" id="MF_00144">
    <property type="entry name" value="tRNA_thiouridyl_MnmA"/>
    <property type="match status" value="1"/>
</dbReference>
<dbReference type="InterPro" id="IPR004506">
    <property type="entry name" value="MnmA-like"/>
</dbReference>
<feature type="domain" description="tRNA-specific 2-thiouridylase MnmA-like central" evidence="11">
    <location>
        <begin position="229"/>
        <end position="282"/>
    </location>
</feature>
<feature type="region of interest" description="Interaction with tRNA" evidence="9">
    <location>
        <begin position="160"/>
        <end position="162"/>
    </location>
</feature>
<dbReference type="InterPro" id="IPR014729">
    <property type="entry name" value="Rossmann-like_a/b/a_fold"/>
</dbReference>
<dbReference type="FunFam" id="3.40.50.620:FF:000115">
    <property type="entry name" value="tRNA-specific 2-thiouridylase MnmA"/>
    <property type="match status" value="1"/>
</dbReference>
<feature type="domain" description="tRNA-specific 2-thiouridylase MnmA-like C-terminal" evidence="10">
    <location>
        <begin position="290"/>
        <end position="372"/>
    </location>
</feature>
<feature type="site" description="Interaction with tRNA" evidence="9">
    <location>
        <position position="352"/>
    </location>
</feature>
<feature type="disulfide bond" description="Alternate" evidence="9">
    <location>
        <begin position="113"/>
        <end position="210"/>
    </location>
</feature>
<comment type="caution">
    <text evidence="12">The sequence shown here is derived from an EMBL/GenBank/DDBJ whole genome shotgun (WGS) entry which is preliminary data.</text>
</comment>
<feature type="binding site" evidence="9">
    <location>
        <position position="137"/>
    </location>
    <ligand>
        <name>ATP</name>
        <dbReference type="ChEBI" id="CHEBI:30616"/>
    </ligand>
</feature>
<sequence length="393" mass="43163">MLNSLDLPGRPEDTRVVVAMSGGVDSSVVAALLKREGYDVVGVTLQLYDHGDAVHRAGSCCAGQDIHDARRVAERLDIPHYVLDYESRFRHEVIDRFVESYLAGETPVPCIECNRKIKFRDLLDTARELGAQALATGHYVASQRLPDGRRGLFRAVDPDRDQSYFLYATTPEQLSLLRFPLGGMEKPQVRELAREFGLSVADKHDSQDICFVPTGRYTDVIEKLKPEASAPGEIVHVDGRVLGAHEGVIRYTIGQRRGLGVAAGEPLYVVRLDAERARVVVGPREALATHAVRLREVNWLGDMPVDEVPAEGLEIAVRVRSTRAPQAAMLHRRDGRLEVELFVGEYGVSPGQACVFYDSAEPCARVLGGGVISAARPDRALEAVDRPLAIASR</sequence>
<dbReference type="GO" id="GO:0103016">
    <property type="term" value="F:tRNA-uridine 2-sulfurtransferase activity"/>
    <property type="evidence" value="ECO:0007669"/>
    <property type="project" value="UniProtKB-EC"/>
</dbReference>
<keyword evidence="5 9" id="KW-0067">ATP-binding</keyword>
<dbReference type="FunFam" id="2.30.30.280:FF:000001">
    <property type="entry name" value="tRNA-specific 2-thiouridylase MnmA"/>
    <property type="match status" value="1"/>
</dbReference>
<keyword evidence="4 9" id="KW-0547">Nucleotide-binding</keyword>
<comment type="catalytic activity">
    <reaction evidence="8 9">
        <text>S-sulfanyl-L-cysteinyl-[protein] + uridine(34) in tRNA + AH2 + ATP = 2-thiouridine(34) in tRNA + L-cysteinyl-[protein] + A + AMP + diphosphate + H(+)</text>
        <dbReference type="Rhea" id="RHEA:47032"/>
        <dbReference type="Rhea" id="RHEA-COMP:10131"/>
        <dbReference type="Rhea" id="RHEA-COMP:11726"/>
        <dbReference type="Rhea" id="RHEA-COMP:11727"/>
        <dbReference type="Rhea" id="RHEA-COMP:11728"/>
        <dbReference type="ChEBI" id="CHEBI:13193"/>
        <dbReference type="ChEBI" id="CHEBI:15378"/>
        <dbReference type="ChEBI" id="CHEBI:17499"/>
        <dbReference type="ChEBI" id="CHEBI:29950"/>
        <dbReference type="ChEBI" id="CHEBI:30616"/>
        <dbReference type="ChEBI" id="CHEBI:33019"/>
        <dbReference type="ChEBI" id="CHEBI:61963"/>
        <dbReference type="ChEBI" id="CHEBI:65315"/>
        <dbReference type="ChEBI" id="CHEBI:87170"/>
        <dbReference type="ChEBI" id="CHEBI:456215"/>
        <dbReference type="EC" id="2.8.1.13"/>
    </reaction>
</comment>
<dbReference type="EC" id="2.8.1.13" evidence="9"/>
<keyword evidence="13" id="KW-1185">Reference proteome</keyword>
<evidence type="ECO:0000313" key="12">
    <source>
        <dbReference type="EMBL" id="GGH28972.1"/>
    </source>
</evidence>
<comment type="subcellular location">
    <subcellularLocation>
        <location evidence="9">Cytoplasm</location>
    </subcellularLocation>
</comment>
<accession>A0A917I9T2</accession>
<evidence type="ECO:0000313" key="13">
    <source>
        <dbReference type="Proteomes" id="UP000603912"/>
    </source>
</evidence>
<keyword evidence="1 9" id="KW-0820">tRNA-binding</keyword>
<evidence type="ECO:0000256" key="7">
    <source>
        <dbReference type="ARBA" id="ARBA00023157"/>
    </source>
</evidence>
<dbReference type="InterPro" id="IPR046885">
    <property type="entry name" value="MnmA-like_C"/>
</dbReference>
<feature type="binding site" evidence="9">
    <location>
        <position position="45"/>
    </location>
    <ligand>
        <name>ATP</name>
        <dbReference type="ChEBI" id="CHEBI:30616"/>
    </ligand>
</feature>
<evidence type="ECO:0000256" key="8">
    <source>
        <dbReference type="ARBA" id="ARBA00051542"/>
    </source>
</evidence>
<keyword evidence="9" id="KW-0963">Cytoplasm</keyword>
<dbReference type="PANTHER" id="PTHR11933">
    <property type="entry name" value="TRNA 5-METHYLAMINOMETHYL-2-THIOURIDYLATE -METHYLTRANSFERASE"/>
    <property type="match status" value="1"/>
</dbReference>